<dbReference type="Pfam" id="PF07690">
    <property type="entry name" value="MFS_1"/>
    <property type="match status" value="1"/>
</dbReference>
<evidence type="ECO:0000313" key="8">
    <source>
        <dbReference type="Proteomes" id="UP001345691"/>
    </source>
</evidence>
<reference evidence="7 8" key="1">
    <citation type="submission" date="2023-08" db="EMBL/GenBank/DDBJ databases">
        <title>Black Yeasts Isolated from many extreme environments.</title>
        <authorList>
            <person name="Coleine C."/>
            <person name="Stajich J.E."/>
            <person name="Selbmann L."/>
        </authorList>
    </citation>
    <scope>NUCLEOTIDE SEQUENCE [LARGE SCALE GENOMIC DNA]</scope>
    <source>
        <strain evidence="7 8">CCFEE 6328</strain>
    </source>
</reference>
<feature type="transmembrane region" description="Helical" evidence="5">
    <location>
        <begin position="280"/>
        <end position="298"/>
    </location>
</feature>
<feature type="transmembrane region" description="Helical" evidence="5">
    <location>
        <begin position="126"/>
        <end position="145"/>
    </location>
</feature>
<evidence type="ECO:0000256" key="5">
    <source>
        <dbReference type="SAM" id="Phobius"/>
    </source>
</evidence>
<organism evidence="7 8">
    <name type="scientific">Exophiala sideris</name>
    <dbReference type="NCBI Taxonomy" id="1016849"/>
    <lineage>
        <taxon>Eukaryota</taxon>
        <taxon>Fungi</taxon>
        <taxon>Dikarya</taxon>
        <taxon>Ascomycota</taxon>
        <taxon>Pezizomycotina</taxon>
        <taxon>Eurotiomycetes</taxon>
        <taxon>Chaetothyriomycetidae</taxon>
        <taxon>Chaetothyriales</taxon>
        <taxon>Herpotrichiellaceae</taxon>
        <taxon>Exophiala</taxon>
    </lineage>
</organism>
<dbReference type="InterPro" id="IPR020846">
    <property type="entry name" value="MFS_dom"/>
</dbReference>
<name>A0ABR0IYV2_9EURO</name>
<feature type="transmembrane region" description="Helical" evidence="5">
    <location>
        <begin position="214"/>
        <end position="236"/>
    </location>
</feature>
<feature type="transmembrane region" description="Helical" evidence="5">
    <location>
        <begin position="157"/>
        <end position="177"/>
    </location>
</feature>
<dbReference type="PROSITE" id="PS50850">
    <property type="entry name" value="MFS"/>
    <property type="match status" value="1"/>
</dbReference>
<evidence type="ECO:0000256" key="1">
    <source>
        <dbReference type="ARBA" id="ARBA00004141"/>
    </source>
</evidence>
<sequence length="536" mass="57875">MPLLMERPPQRALVPPNAATTTYRAIGSRIVSRHTKEPPIMTEIATEHEKPRLTKSRELIIAVSIVLTQFVQMIPFGAGITAAVAIGKDLGADQYASAWIAASYPLTQGAYVLMGGRLGQIYGHKNVLMAAGAWWVIVTLISGFTRNLVALCTLRGLAGIGGAFMVPNSLALLTITFPPGRMRNITVSMFGAMAPVGAAGGSIWPGIFVQLTPWKYLFIFLSLLGAVVFTVFFFVVPSEGEPFDKGAPVDWVGAYLATTGLVLFNFVWNQASSVGWDEPYEYTLLIVSVLHLAAFNFWERNIAKVPILPFDIWTAPSFAPMIAAAFITFMAVGVVIWYISIWEYTIRGYTILLLGASYSTLAVCGTGAAFASGRAIRIIPAQHIMAIGAVATAVSNILLATMPTQQTYWAQVFPALICLAFGPDFIFTAAQIIASNAVKRRHQGIAGSLVGTVASYGMSTGIGFASTVEVYTNDHGKDRIQRFRHALYLGIGMAGLAAFIALVFVRIPKDIREGWDEDDNPNARPVVATAIEVTPK</sequence>
<keyword evidence="4 5" id="KW-0472">Membrane</keyword>
<evidence type="ECO:0000259" key="6">
    <source>
        <dbReference type="PROSITE" id="PS50850"/>
    </source>
</evidence>
<comment type="subcellular location">
    <subcellularLocation>
        <location evidence="1">Membrane</location>
        <topology evidence="1">Multi-pass membrane protein</topology>
    </subcellularLocation>
</comment>
<comment type="caution">
    <text evidence="7">The sequence shown here is derived from an EMBL/GenBank/DDBJ whole genome shotgun (WGS) entry which is preliminary data.</text>
</comment>
<feature type="domain" description="Major facilitator superfamily (MFS) profile" evidence="6">
    <location>
        <begin position="61"/>
        <end position="509"/>
    </location>
</feature>
<gene>
    <name evidence="7" type="ORF">LTR69_009857</name>
</gene>
<feature type="transmembrane region" description="Helical" evidence="5">
    <location>
        <begin position="383"/>
        <end position="402"/>
    </location>
</feature>
<evidence type="ECO:0000256" key="4">
    <source>
        <dbReference type="ARBA" id="ARBA00023136"/>
    </source>
</evidence>
<feature type="transmembrane region" description="Helical" evidence="5">
    <location>
        <begin position="445"/>
        <end position="466"/>
    </location>
</feature>
<dbReference type="InterPro" id="IPR036259">
    <property type="entry name" value="MFS_trans_sf"/>
</dbReference>
<feature type="transmembrane region" description="Helical" evidence="5">
    <location>
        <begin position="486"/>
        <end position="505"/>
    </location>
</feature>
<feature type="transmembrane region" description="Helical" evidence="5">
    <location>
        <begin position="189"/>
        <end position="208"/>
    </location>
</feature>
<protein>
    <recommendedName>
        <fullName evidence="6">Major facilitator superfamily (MFS) profile domain-containing protein</fullName>
    </recommendedName>
</protein>
<keyword evidence="2 5" id="KW-0812">Transmembrane</keyword>
<feature type="transmembrane region" description="Helical" evidence="5">
    <location>
        <begin position="408"/>
        <end position="433"/>
    </location>
</feature>
<dbReference type="Gene3D" id="1.20.1250.20">
    <property type="entry name" value="MFS general substrate transporter like domains"/>
    <property type="match status" value="2"/>
</dbReference>
<evidence type="ECO:0000256" key="3">
    <source>
        <dbReference type="ARBA" id="ARBA00022989"/>
    </source>
</evidence>
<feature type="transmembrane region" description="Helical" evidence="5">
    <location>
        <begin position="59"/>
        <end position="84"/>
    </location>
</feature>
<proteinExistence type="predicted"/>
<feature type="transmembrane region" description="Helical" evidence="5">
    <location>
        <begin position="318"/>
        <end position="339"/>
    </location>
</feature>
<dbReference type="InterPro" id="IPR011701">
    <property type="entry name" value="MFS"/>
</dbReference>
<dbReference type="Proteomes" id="UP001345691">
    <property type="component" value="Unassembled WGS sequence"/>
</dbReference>
<dbReference type="EMBL" id="JAVRRF010000030">
    <property type="protein sequence ID" value="KAK5052321.1"/>
    <property type="molecule type" value="Genomic_DNA"/>
</dbReference>
<feature type="transmembrane region" description="Helical" evidence="5">
    <location>
        <begin position="351"/>
        <end position="371"/>
    </location>
</feature>
<evidence type="ECO:0000256" key="2">
    <source>
        <dbReference type="ARBA" id="ARBA00022692"/>
    </source>
</evidence>
<accession>A0ABR0IYV2</accession>
<keyword evidence="8" id="KW-1185">Reference proteome</keyword>
<evidence type="ECO:0000313" key="7">
    <source>
        <dbReference type="EMBL" id="KAK5052321.1"/>
    </source>
</evidence>
<dbReference type="CDD" id="cd17476">
    <property type="entry name" value="MFS_Amf1_MDR_like"/>
    <property type="match status" value="1"/>
</dbReference>
<dbReference type="SUPFAM" id="SSF103473">
    <property type="entry name" value="MFS general substrate transporter"/>
    <property type="match status" value="1"/>
</dbReference>
<feature type="transmembrane region" description="Helical" evidence="5">
    <location>
        <begin position="248"/>
        <end position="268"/>
    </location>
</feature>
<dbReference type="PANTHER" id="PTHR42718">
    <property type="entry name" value="MAJOR FACILITATOR SUPERFAMILY MULTIDRUG TRANSPORTER MFSC"/>
    <property type="match status" value="1"/>
</dbReference>
<keyword evidence="3 5" id="KW-1133">Transmembrane helix</keyword>
<dbReference type="PANTHER" id="PTHR42718:SF41">
    <property type="entry name" value="MFS TRANSPORTER OF UNKOWN SPECIFICITY (AFU_ORTHOLOGUE AFUA_5G09940)-RELATED"/>
    <property type="match status" value="1"/>
</dbReference>